<dbReference type="OrthoDB" id="343287at2759"/>
<proteinExistence type="predicted"/>
<organism evidence="1 2">
    <name type="scientific">Cryptosporidium meleagridis</name>
    <dbReference type="NCBI Taxonomy" id="93969"/>
    <lineage>
        <taxon>Eukaryota</taxon>
        <taxon>Sar</taxon>
        <taxon>Alveolata</taxon>
        <taxon>Apicomplexa</taxon>
        <taxon>Conoidasida</taxon>
        <taxon>Coccidia</taxon>
        <taxon>Eucoccidiorida</taxon>
        <taxon>Eimeriorina</taxon>
        <taxon>Cryptosporidiidae</taxon>
        <taxon>Cryptosporidium</taxon>
    </lineage>
</organism>
<accession>A0A2P4Z5L0</accession>
<evidence type="ECO:0000313" key="2">
    <source>
        <dbReference type="Proteomes" id="UP000236928"/>
    </source>
</evidence>
<keyword evidence="2" id="KW-1185">Reference proteome</keyword>
<protein>
    <submittedName>
        <fullName evidence="1">Uncharacterized protein</fullName>
    </submittedName>
</protein>
<dbReference type="AlphaFoldDB" id="A0A2P4Z5L0"/>
<gene>
    <name evidence="1" type="ORF">CmeUKMEL1_16785</name>
</gene>
<dbReference type="VEuPathDB" id="CryptoDB:CmeUKMEL1_16785"/>
<comment type="caution">
    <text evidence="1">The sequence shown here is derived from an EMBL/GenBank/DDBJ whole genome shotgun (WGS) entry which is preliminary data.</text>
</comment>
<dbReference type="EMBL" id="JIBK01000050">
    <property type="protein sequence ID" value="POM85311.1"/>
    <property type="molecule type" value="Genomic_DNA"/>
</dbReference>
<reference evidence="1 2" key="1">
    <citation type="submission" date="2014-04" db="EMBL/GenBank/DDBJ databases">
        <title>Comparative Genomics of Cryptosporidium Species.</title>
        <authorList>
            <person name="Silva J.C."/>
            <person name="Su Q."/>
            <person name="Chalmers R."/>
            <person name="Chibucos M.C."/>
            <person name="Elwin K."/>
            <person name="Godinez A."/>
            <person name="Guo F."/>
            <person name="Huynh K."/>
            <person name="Orvis J."/>
            <person name="Ott S."/>
            <person name="Sadzewicz L."/>
            <person name="Sengamalay N."/>
            <person name="Shetty A."/>
            <person name="Sun M."/>
            <person name="Tallon L."/>
            <person name="Xiao L."/>
            <person name="Zhang H."/>
            <person name="Fraser C.M."/>
            <person name="Zhu G."/>
            <person name="Kissinger J."/>
            <person name="Widmer G."/>
        </authorList>
    </citation>
    <scope>NUCLEOTIDE SEQUENCE [LARGE SCALE GENOMIC DNA]</scope>
    <source>
        <strain evidence="1 2">UKMEL1</strain>
    </source>
</reference>
<name>A0A2P4Z5L0_9CRYT</name>
<dbReference type="Proteomes" id="UP000236928">
    <property type="component" value="Unassembled WGS sequence"/>
</dbReference>
<sequence length="169" mass="19413">MSVHSPLFSLSKISISDLLMLKEKKCENKIENSKFITNSSNLQSIFTNDFNQKMERNKIYLSVNAQGDASTNFPLFLNKSFTYNENNKSLSATINTKKENHDLNQMNNSAISKHRSKINNELIETNVGDRLIYETKINKNQFARKKLTSTKLIWNSIQENIKSIISSTE</sequence>
<evidence type="ECO:0000313" key="1">
    <source>
        <dbReference type="EMBL" id="POM85311.1"/>
    </source>
</evidence>